<protein>
    <submittedName>
        <fullName evidence="1">DNA replication licensing factor MCM7</fullName>
        <ecNumber evidence="1">3.6.4.12</ecNumber>
    </submittedName>
</protein>
<sequence>FEFQIRVPKKTRRQVLDAIAATTSNKRLASSYPAPGGSNEVSAEPKRARKSDTTMTNTSTESGTGGGTMHLPQRVHSPPALKPTRKSHISQISPTRSGSATRLASEGRSRVAEKSRGSETGGQQPTSHLPESRRADSAYAVPNSTDHSRTGTDIPPADIEQLKRQSTRLEGFMRSFKHSGDAEHGPKGSKELEMGYYLESLACCLEDFWCRSAFSPSSEMKKKWSTMLELCSHIHRACNTHELSPIRGCAALITASVYYQLSSTTLKVVQESRGSGESSNISKLLDDMGTYEQGSRQLLSAYEVSRQFPQTWKRCLAIHSAHPTYEPRSYPVAKKWPSVAYPVGATSNPMDVANFVRQVGDEWLELNGLALKHSKRKITQFMEKFVDAGGKKQAALDEEDGEAMMEELSPGESQAKYVNMLQRVANRTEDTVEISLDDVRKFEIESSGGHPPFAFASSLAYRIENNAKCYGELFSRAIDNLIPEPSESAMQDADADVLDVLFQARRDRDRRDREVVEAAEQEIIKAMGTEAGSANKQALGADLFPAILTRRYSVRFVPRANQAAQAVRDIGASQIGHLVTVRGIVTRVSDIRPSMIVAAYLCDSCGCEVFQEVKTRQFTPLTQCQSPRCTDNRSRGKLHKQTRGSRFLRFQEVKLQEMTDQVPMGDIPRTLTIHCYEGSVRKLNPGDVAHITGVFLPQPYTGFRALRAGLLADTLLEAHHIRPLKRRYDQLASELTPELYMRLAQLSRDPDVFGRVSRSIAPEIFGHEDVKRALLLLLVGAPTKRTKDGMSIRGDINICLMGDPGVAKSQLLRFVAKVAPRGVYTTGRGSSGVGLTAAVMRDSVTGEMVLEGGALVLADNGICAIDEFDKMDESDRTAIHEVMEQQTISISKAGITTTLNARTSILAAANPARSRYNPRMTPEENINLPAALLSRFDVLFLMLDRPNHDDDLLLARHVAWVHAHGRHPTAADLNGSAGSSSNEEEIDMELLRHFIAAARARNPTLPHAVADYVVGAYVQLRQQYKSALDSAASRRVTGRSSIDTGMGANTRSNIGNTTPRTLLAILRLAQARARIRGADSVGTDDVDEALRLMDAAHVTLDSQPTGTSGIFGERQQRSDPVSSIFSIMTRQLATMQAASTSTSASMPQLGYSDILSRVRDAGFSEADLSRCLQQYEDINILQVNLTRTRITFVSAPTAD</sequence>
<evidence type="ECO:0000313" key="1">
    <source>
        <dbReference type="EMBL" id="KAJ2808566.1"/>
    </source>
</evidence>
<comment type="caution">
    <text evidence="1">The sequence shown here is derived from an EMBL/GenBank/DDBJ whole genome shotgun (WGS) entry which is preliminary data.</text>
</comment>
<name>A0ACC1LIU8_9FUNG</name>
<dbReference type="EMBL" id="JANBUP010001083">
    <property type="protein sequence ID" value="KAJ2808566.1"/>
    <property type="molecule type" value="Genomic_DNA"/>
</dbReference>
<gene>
    <name evidence="1" type="primary">mcm7</name>
    <name evidence="1" type="ORF">H4S07_003390</name>
</gene>
<evidence type="ECO:0000313" key="2">
    <source>
        <dbReference type="Proteomes" id="UP001140096"/>
    </source>
</evidence>
<proteinExistence type="predicted"/>
<keyword evidence="1" id="KW-0378">Hydrolase</keyword>
<dbReference type="Proteomes" id="UP001140096">
    <property type="component" value="Unassembled WGS sequence"/>
</dbReference>
<reference evidence="1" key="1">
    <citation type="submission" date="2022-07" db="EMBL/GenBank/DDBJ databases">
        <title>Phylogenomic reconstructions and comparative analyses of Kickxellomycotina fungi.</title>
        <authorList>
            <person name="Reynolds N.K."/>
            <person name="Stajich J.E."/>
            <person name="Barry K."/>
            <person name="Grigoriev I.V."/>
            <person name="Crous P."/>
            <person name="Smith M.E."/>
        </authorList>
    </citation>
    <scope>NUCLEOTIDE SEQUENCE</scope>
    <source>
        <strain evidence="1">CBS 102833</strain>
    </source>
</reference>
<organism evidence="1 2">
    <name type="scientific">Coemansia furcata</name>
    <dbReference type="NCBI Taxonomy" id="417177"/>
    <lineage>
        <taxon>Eukaryota</taxon>
        <taxon>Fungi</taxon>
        <taxon>Fungi incertae sedis</taxon>
        <taxon>Zoopagomycota</taxon>
        <taxon>Kickxellomycotina</taxon>
        <taxon>Kickxellomycetes</taxon>
        <taxon>Kickxellales</taxon>
        <taxon>Kickxellaceae</taxon>
        <taxon>Coemansia</taxon>
    </lineage>
</organism>
<feature type="non-terminal residue" evidence="1">
    <location>
        <position position="1"/>
    </location>
</feature>
<dbReference type="EC" id="3.6.4.12" evidence="1"/>
<keyword evidence="2" id="KW-1185">Reference proteome</keyword>
<accession>A0ACC1LIU8</accession>